<dbReference type="RefSeq" id="WP_369711008.1">
    <property type="nucleotide sequence ID" value="NZ_CP165644.1"/>
</dbReference>
<gene>
    <name evidence="2" type="ORF">AB8B22_10145</name>
</gene>
<evidence type="ECO:0000313" key="2">
    <source>
        <dbReference type="EMBL" id="XDU66721.1"/>
    </source>
</evidence>
<keyword evidence="1" id="KW-0175">Coiled coil</keyword>
<sequence length="206" mass="24469">MLEKFKIGFEIFNANFSKMSEQEKEVEELMAELEKLEGENLFFILEHDKLEIENKKLKQNLKNQGDNKLEKLILKQQKEIEKLKNKIENMEQDEKMEVTENINIKELPEEQTLNFKDKNIKVVGGKWSLQSMKKAQKYAEETEFDIEFINATEVFRNSDKLKNSDIIIFDTSYNSHSAYYKLKSYGLKIYRISTSNLEKIKKLNYT</sequence>
<evidence type="ECO:0000256" key="1">
    <source>
        <dbReference type="SAM" id="Coils"/>
    </source>
</evidence>
<proteinExistence type="predicted"/>
<reference evidence="2" key="1">
    <citation type="submission" date="2024-07" db="EMBL/GenBank/DDBJ databases">
        <authorList>
            <person name="Li X.-J."/>
            <person name="Wang X."/>
        </authorList>
    </citation>
    <scope>NUCLEOTIDE SEQUENCE</scope>
    <source>
        <strain evidence="2">HSP-334</strain>
    </source>
</reference>
<name>A0AB39VH70_9FUSO</name>
<dbReference type="KEGG" id="lrug:AB8B22_10145"/>
<organism evidence="2">
    <name type="scientific">Leptotrichia rugosa</name>
    <dbReference type="NCBI Taxonomy" id="3239302"/>
    <lineage>
        <taxon>Bacteria</taxon>
        <taxon>Fusobacteriati</taxon>
        <taxon>Fusobacteriota</taxon>
        <taxon>Fusobacteriia</taxon>
        <taxon>Fusobacteriales</taxon>
        <taxon>Leptotrichiaceae</taxon>
        <taxon>Leptotrichia</taxon>
    </lineage>
</organism>
<dbReference type="AlphaFoldDB" id="A0AB39VH70"/>
<feature type="coiled-coil region" evidence="1">
    <location>
        <begin position="16"/>
        <end position="100"/>
    </location>
</feature>
<accession>A0AB39VH70</accession>
<protein>
    <recommendedName>
        <fullName evidence="3">DUF2325 domain-containing protein</fullName>
    </recommendedName>
</protein>
<evidence type="ECO:0008006" key="3">
    <source>
        <dbReference type="Google" id="ProtNLM"/>
    </source>
</evidence>
<dbReference type="EMBL" id="CP165644">
    <property type="protein sequence ID" value="XDU66721.1"/>
    <property type="molecule type" value="Genomic_DNA"/>
</dbReference>